<dbReference type="EMBL" id="ML119106">
    <property type="protein sequence ID" value="RPB17226.1"/>
    <property type="molecule type" value="Genomic_DNA"/>
</dbReference>
<evidence type="ECO:0000313" key="2">
    <source>
        <dbReference type="EMBL" id="RPB17226.1"/>
    </source>
</evidence>
<dbReference type="AlphaFoldDB" id="A0A3N4L3V2"/>
<dbReference type="Proteomes" id="UP000277580">
    <property type="component" value="Unassembled WGS sequence"/>
</dbReference>
<evidence type="ECO:0000313" key="3">
    <source>
        <dbReference type="Proteomes" id="UP000277580"/>
    </source>
</evidence>
<feature type="chain" id="PRO_5018204504" evidence="1">
    <location>
        <begin position="28"/>
        <end position="79"/>
    </location>
</feature>
<gene>
    <name evidence="2" type="ORF">P167DRAFT_531474</name>
</gene>
<protein>
    <submittedName>
        <fullName evidence="2">Uncharacterized protein</fullName>
    </submittedName>
</protein>
<reference evidence="2 3" key="1">
    <citation type="journal article" date="2018" name="Nat. Ecol. Evol.">
        <title>Pezizomycetes genomes reveal the molecular basis of ectomycorrhizal truffle lifestyle.</title>
        <authorList>
            <person name="Murat C."/>
            <person name="Payen T."/>
            <person name="Noel B."/>
            <person name="Kuo A."/>
            <person name="Morin E."/>
            <person name="Chen J."/>
            <person name="Kohler A."/>
            <person name="Krizsan K."/>
            <person name="Balestrini R."/>
            <person name="Da Silva C."/>
            <person name="Montanini B."/>
            <person name="Hainaut M."/>
            <person name="Levati E."/>
            <person name="Barry K.W."/>
            <person name="Belfiori B."/>
            <person name="Cichocki N."/>
            <person name="Clum A."/>
            <person name="Dockter R.B."/>
            <person name="Fauchery L."/>
            <person name="Guy J."/>
            <person name="Iotti M."/>
            <person name="Le Tacon F."/>
            <person name="Lindquist E.A."/>
            <person name="Lipzen A."/>
            <person name="Malagnac F."/>
            <person name="Mello A."/>
            <person name="Molinier V."/>
            <person name="Miyauchi S."/>
            <person name="Poulain J."/>
            <person name="Riccioni C."/>
            <person name="Rubini A."/>
            <person name="Sitrit Y."/>
            <person name="Splivallo R."/>
            <person name="Traeger S."/>
            <person name="Wang M."/>
            <person name="Zifcakova L."/>
            <person name="Wipf D."/>
            <person name="Zambonelli A."/>
            <person name="Paolocci F."/>
            <person name="Nowrousian M."/>
            <person name="Ottonello S."/>
            <person name="Baldrian P."/>
            <person name="Spatafora J.W."/>
            <person name="Henrissat B."/>
            <person name="Nagy L.G."/>
            <person name="Aury J.M."/>
            <person name="Wincker P."/>
            <person name="Grigoriev I.V."/>
            <person name="Bonfante P."/>
            <person name="Martin F.M."/>
        </authorList>
    </citation>
    <scope>NUCLEOTIDE SEQUENCE [LARGE SCALE GENOMIC DNA]</scope>
    <source>
        <strain evidence="2 3">CCBAS932</strain>
    </source>
</reference>
<dbReference type="InParanoid" id="A0A3N4L3V2"/>
<feature type="non-terminal residue" evidence="2">
    <location>
        <position position="79"/>
    </location>
</feature>
<keyword evidence="3" id="KW-1185">Reference proteome</keyword>
<accession>A0A3N4L3V2</accession>
<feature type="signal peptide" evidence="1">
    <location>
        <begin position="1"/>
        <end position="27"/>
    </location>
</feature>
<proteinExistence type="predicted"/>
<name>A0A3N4L3V2_9PEZI</name>
<organism evidence="2 3">
    <name type="scientific">Morchella conica CCBAS932</name>
    <dbReference type="NCBI Taxonomy" id="1392247"/>
    <lineage>
        <taxon>Eukaryota</taxon>
        <taxon>Fungi</taxon>
        <taxon>Dikarya</taxon>
        <taxon>Ascomycota</taxon>
        <taxon>Pezizomycotina</taxon>
        <taxon>Pezizomycetes</taxon>
        <taxon>Pezizales</taxon>
        <taxon>Morchellaceae</taxon>
        <taxon>Morchella</taxon>
    </lineage>
</organism>
<keyword evidence="1" id="KW-0732">Signal</keyword>
<sequence>MHSLVTCHKPVRSLQVTLITLFACATAAKPQARPGTGIEASTRLSSYQSSALTLFPPPPPPHLDGFVSLTDGALRGFTM</sequence>
<evidence type="ECO:0000256" key="1">
    <source>
        <dbReference type="SAM" id="SignalP"/>
    </source>
</evidence>